<evidence type="ECO:0000313" key="2">
    <source>
        <dbReference type="Proteomes" id="UP000596661"/>
    </source>
</evidence>
<sequence>MNNGDSGLWKAILNTRSLLANCICRKIGNGKETSIWFYPWIPCSNRFPTPLLDATYGVAWVNQFMDENYRRNVDMFRRWFNSKDAKAILNIELPEDDIKDGWLWMGEASGEFSIKLTYRVVRGRRSITPAKNRWKTIWKS</sequence>
<protein>
    <recommendedName>
        <fullName evidence="3">Reverse transcriptase zinc-binding domain-containing protein</fullName>
    </recommendedName>
</protein>
<proteinExistence type="predicted"/>
<accession>A0A803Q8X7</accession>
<dbReference type="Gramene" id="evm.model.08.1514">
    <property type="protein sequence ID" value="cds.evm.model.08.1514"/>
    <property type="gene ID" value="evm.TU.08.1514"/>
</dbReference>
<dbReference type="EnsemblPlants" id="evm.model.08.1514">
    <property type="protein sequence ID" value="cds.evm.model.08.1514"/>
    <property type="gene ID" value="evm.TU.08.1514"/>
</dbReference>
<dbReference type="AlphaFoldDB" id="A0A803Q8X7"/>
<dbReference type="EMBL" id="UZAU01000713">
    <property type="status" value="NOT_ANNOTATED_CDS"/>
    <property type="molecule type" value="Genomic_DNA"/>
</dbReference>
<dbReference type="Proteomes" id="UP000596661">
    <property type="component" value="Chromosome 8"/>
</dbReference>
<organism evidence="1 2">
    <name type="scientific">Cannabis sativa</name>
    <name type="common">Hemp</name>
    <name type="synonym">Marijuana</name>
    <dbReference type="NCBI Taxonomy" id="3483"/>
    <lineage>
        <taxon>Eukaryota</taxon>
        <taxon>Viridiplantae</taxon>
        <taxon>Streptophyta</taxon>
        <taxon>Embryophyta</taxon>
        <taxon>Tracheophyta</taxon>
        <taxon>Spermatophyta</taxon>
        <taxon>Magnoliopsida</taxon>
        <taxon>eudicotyledons</taxon>
        <taxon>Gunneridae</taxon>
        <taxon>Pentapetalae</taxon>
        <taxon>rosids</taxon>
        <taxon>fabids</taxon>
        <taxon>Rosales</taxon>
        <taxon>Cannabaceae</taxon>
        <taxon>Cannabis</taxon>
    </lineage>
</organism>
<reference evidence="1" key="2">
    <citation type="submission" date="2021-03" db="UniProtKB">
        <authorList>
            <consortium name="EnsemblPlants"/>
        </authorList>
    </citation>
    <scope>IDENTIFICATION</scope>
</reference>
<evidence type="ECO:0008006" key="3">
    <source>
        <dbReference type="Google" id="ProtNLM"/>
    </source>
</evidence>
<keyword evidence="2" id="KW-1185">Reference proteome</keyword>
<evidence type="ECO:0000313" key="1">
    <source>
        <dbReference type="EnsemblPlants" id="cds.evm.model.08.1514"/>
    </source>
</evidence>
<name>A0A803Q8X7_CANSA</name>
<reference evidence="1" key="1">
    <citation type="submission" date="2018-11" db="EMBL/GenBank/DDBJ databases">
        <authorList>
            <person name="Grassa J C."/>
        </authorList>
    </citation>
    <scope>NUCLEOTIDE SEQUENCE [LARGE SCALE GENOMIC DNA]</scope>
</reference>